<keyword evidence="4" id="KW-1185">Reference proteome</keyword>
<dbReference type="Pfam" id="PF11008">
    <property type="entry name" value="DUF2846"/>
    <property type="match status" value="1"/>
</dbReference>
<accession>A0ABS9VHT5</accession>
<organism evidence="3 4">
    <name type="scientific">Sphingomonas telluris</name>
    <dbReference type="NCBI Taxonomy" id="2907998"/>
    <lineage>
        <taxon>Bacteria</taxon>
        <taxon>Pseudomonadati</taxon>
        <taxon>Pseudomonadota</taxon>
        <taxon>Alphaproteobacteria</taxon>
        <taxon>Sphingomonadales</taxon>
        <taxon>Sphingomonadaceae</taxon>
        <taxon>Sphingomonas</taxon>
    </lineage>
</organism>
<reference evidence="3 4" key="1">
    <citation type="submission" date="2022-03" db="EMBL/GenBank/DDBJ databases">
        <authorList>
            <person name="Jo J.-H."/>
            <person name="Im W.-T."/>
        </authorList>
    </citation>
    <scope>NUCLEOTIDE SEQUENCE [LARGE SCALE GENOMIC DNA]</scope>
    <source>
        <strain evidence="3 4">SM33</strain>
    </source>
</reference>
<feature type="signal peptide" evidence="1">
    <location>
        <begin position="1"/>
        <end position="22"/>
    </location>
</feature>
<dbReference type="RefSeq" id="WP_241444561.1">
    <property type="nucleotide sequence ID" value="NZ_JAKZHW010000001.1"/>
</dbReference>
<feature type="chain" id="PRO_5047489344" evidence="1">
    <location>
        <begin position="23"/>
        <end position="146"/>
    </location>
</feature>
<dbReference type="Proteomes" id="UP001203058">
    <property type="component" value="Unassembled WGS sequence"/>
</dbReference>
<evidence type="ECO:0000256" key="1">
    <source>
        <dbReference type="SAM" id="SignalP"/>
    </source>
</evidence>
<sequence length="146" mass="15926">MTTKFSKLVVAASAFVSVAANAESPILTKTGLLPEPQAGKGLVVFYRPGIMGALMGCTVREGDAELARLGSKKYFALAVNPGIHEYSTHGELNDRVRLEVEEDETYFVRCNVSAGTWGGKANLEPSNRDEFIEKAPRLNVWIPRVN</sequence>
<dbReference type="InterPro" id="IPR022548">
    <property type="entry name" value="DUF2846"/>
</dbReference>
<evidence type="ECO:0000259" key="2">
    <source>
        <dbReference type="Pfam" id="PF11008"/>
    </source>
</evidence>
<dbReference type="EMBL" id="JAKZHW010000001">
    <property type="protein sequence ID" value="MCH8614510.1"/>
    <property type="molecule type" value="Genomic_DNA"/>
</dbReference>
<proteinExistence type="predicted"/>
<evidence type="ECO:0000313" key="4">
    <source>
        <dbReference type="Proteomes" id="UP001203058"/>
    </source>
</evidence>
<evidence type="ECO:0000313" key="3">
    <source>
        <dbReference type="EMBL" id="MCH8614510.1"/>
    </source>
</evidence>
<name>A0ABS9VHT5_9SPHN</name>
<comment type="caution">
    <text evidence="3">The sequence shown here is derived from an EMBL/GenBank/DDBJ whole genome shotgun (WGS) entry which is preliminary data.</text>
</comment>
<keyword evidence="1" id="KW-0732">Signal</keyword>
<protein>
    <submittedName>
        <fullName evidence="3">DUF2846 domain-containing protein</fullName>
    </submittedName>
</protein>
<feature type="domain" description="DUF2846" evidence="2">
    <location>
        <begin position="38"/>
        <end position="115"/>
    </location>
</feature>
<gene>
    <name evidence="3" type="ORF">LZ016_00095</name>
</gene>